<protein>
    <submittedName>
        <fullName evidence="2">Uncharacterized protein</fullName>
    </submittedName>
</protein>
<dbReference type="AlphaFoldDB" id="A0A6J8B2C0"/>
<reference evidence="2 3" key="1">
    <citation type="submission" date="2020-06" db="EMBL/GenBank/DDBJ databases">
        <authorList>
            <person name="Li R."/>
            <person name="Bekaert M."/>
        </authorList>
    </citation>
    <scope>NUCLEOTIDE SEQUENCE [LARGE SCALE GENOMIC DNA]</scope>
    <source>
        <strain evidence="3">wild</strain>
    </source>
</reference>
<gene>
    <name evidence="2" type="ORF">MCOR_14244</name>
</gene>
<feature type="region of interest" description="Disordered" evidence="1">
    <location>
        <begin position="399"/>
        <end position="438"/>
    </location>
</feature>
<feature type="compositionally biased region" description="Polar residues" evidence="1">
    <location>
        <begin position="405"/>
        <end position="418"/>
    </location>
</feature>
<dbReference type="Proteomes" id="UP000507470">
    <property type="component" value="Unassembled WGS sequence"/>
</dbReference>
<evidence type="ECO:0000313" key="3">
    <source>
        <dbReference type="Proteomes" id="UP000507470"/>
    </source>
</evidence>
<evidence type="ECO:0000313" key="2">
    <source>
        <dbReference type="EMBL" id="CAC5377995.1"/>
    </source>
</evidence>
<evidence type="ECO:0000256" key="1">
    <source>
        <dbReference type="SAM" id="MobiDB-lite"/>
    </source>
</evidence>
<dbReference type="EMBL" id="CACVKT020002453">
    <property type="protein sequence ID" value="CAC5377995.1"/>
    <property type="molecule type" value="Genomic_DNA"/>
</dbReference>
<keyword evidence="3" id="KW-1185">Reference proteome</keyword>
<name>A0A6J8B2C0_MYTCO</name>
<feature type="compositionally biased region" description="Basic and acidic residues" evidence="1">
    <location>
        <begin position="420"/>
        <end position="435"/>
    </location>
</feature>
<feature type="region of interest" description="Disordered" evidence="1">
    <location>
        <begin position="71"/>
        <end position="97"/>
    </location>
</feature>
<organism evidence="2 3">
    <name type="scientific">Mytilus coruscus</name>
    <name type="common">Sea mussel</name>
    <dbReference type="NCBI Taxonomy" id="42192"/>
    <lineage>
        <taxon>Eukaryota</taxon>
        <taxon>Metazoa</taxon>
        <taxon>Spiralia</taxon>
        <taxon>Lophotrochozoa</taxon>
        <taxon>Mollusca</taxon>
        <taxon>Bivalvia</taxon>
        <taxon>Autobranchia</taxon>
        <taxon>Pteriomorphia</taxon>
        <taxon>Mytilida</taxon>
        <taxon>Mytiloidea</taxon>
        <taxon>Mytilidae</taxon>
        <taxon>Mytilinae</taxon>
        <taxon>Mytilus</taxon>
    </lineage>
</organism>
<proteinExistence type="predicted"/>
<sequence>MPGQWSGDLMTDVEVTRGRVDGGLGTDYLSMATDRNSSPDDISDTDVNATDYQNSTLDDMSNTYVDVPKFPTACPGNDKTGKKQNDLENDYLDPASSESLEGFSTIKKIECQEQRMHRCLKEKEKKQQALPLNPRPFVVDCCGDQIQQESSFSSYSDYNTYQEIGAPYNADSTNEFQMEHVVDDNLLLQEQNVSSGQNWEINNVIEVPYATAANKEYENYYSYTDACSNETYSVESSCYCAGACCTASDTRYQSCEQEYSFSETNDVTNHSHDDTFPKVECLRIGEQPYFNRLNVHSSPHSRANNPTVDENLCEVEKSCSEEDQRRLYENVDDKYQSNNELDSDVILHITETASDEDRCVRQKEFVKTSEREMKTASSVSQKGKNQCVRQKEFVKTREKERKTACSISQESKDQSVLQKESVKTRKEKSPIRTEEQEPSICTDLVQRHNDNDLLLKNQERHNLTSSKVDKDQCVRPKEFKPREETNELQRIVQEDKFNTPTSESHRDLASHIGNFVQHQKDTQMTVYYDKQSGTAESNAHL</sequence>
<accession>A0A6J8B2C0</accession>